<evidence type="ECO:0000313" key="7">
    <source>
        <dbReference type="Proteomes" id="UP001320420"/>
    </source>
</evidence>
<dbReference type="SUPFAM" id="SSF51735">
    <property type="entry name" value="NAD(P)-binding Rossmann-fold domains"/>
    <property type="match status" value="1"/>
</dbReference>
<accession>A0AAN9YXL5</accession>
<keyword evidence="7" id="KW-1185">Reference proteome</keyword>
<evidence type="ECO:0000256" key="3">
    <source>
        <dbReference type="ARBA" id="ARBA00023002"/>
    </source>
</evidence>
<organism evidence="6 7">
    <name type="scientific">Diatrype stigma</name>
    <dbReference type="NCBI Taxonomy" id="117547"/>
    <lineage>
        <taxon>Eukaryota</taxon>
        <taxon>Fungi</taxon>
        <taxon>Dikarya</taxon>
        <taxon>Ascomycota</taxon>
        <taxon>Pezizomycotina</taxon>
        <taxon>Sordariomycetes</taxon>
        <taxon>Xylariomycetidae</taxon>
        <taxon>Xylariales</taxon>
        <taxon>Diatrypaceae</taxon>
        <taxon>Diatrype</taxon>
    </lineage>
</organism>
<dbReference type="PROSITE" id="PS00059">
    <property type="entry name" value="ADH_ZINC"/>
    <property type="match status" value="1"/>
</dbReference>
<dbReference type="GO" id="GO:0016616">
    <property type="term" value="F:oxidoreductase activity, acting on the CH-OH group of donors, NAD or NADP as acceptor"/>
    <property type="evidence" value="ECO:0007669"/>
    <property type="project" value="InterPro"/>
</dbReference>
<dbReference type="InterPro" id="IPR013154">
    <property type="entry name" value="ADH-like_N"/>
</dbReference>
<dbReference type="Gene3D" id="3.90.180.10">
    <property type="entry name" value="Medium-chain alcohol dehydrogenases, catalytic domain"/>
    <property type="match status" value="1"/>
</dbReference>
<evidence type="ECO:0000256" key="2">
    <source>
        <dbReference type="ARBA" id="ARBA00022833"/>
    </source>
</evidence>
<protein>
    <recommendedName>
        <fullName evidence="5">Enoyl reductase (ER) domain-containing protein</fullName>
    </recommendedName>
</protein>
<dbReference type="InterPro" id="IPR002328">
    <property type="entry name" value="ADH_Zn_CS"/>
</dbReference>
<feature type="domain" description="Enoyl reductase (ER)" evidence="5">
    <location>
        <begin position="13"/>
        <end position="362"/>
    </location>
</feature>
<feature type="region of interest" description="Disordered" evidence="4">
    <location>
        <begin position="218"/>
        <end position="250"/>
    </location>
</feature>
<dbReference type="SUPFAM" id="SSF50129">
    <property type="entry name" value="GroES-like"/>
    <property type="match status" value="1"/>
</dbReference>
<dbReference type="Proteomes" id="UP001320420">
    <property type="component" value="Unassembled WGS sequence"/>
</dbReference>
<dbReference type="InterPro" id="IPR036291">
    <property type="entry name" value="NAD(P)-bd_dom_sf"/>
</dbReference>
<keyword evidence="3" id="KW-0560">Oxidoreductase</keyword>
<reference evidence="6 7" key="1">
    <citation type="submission" date="2024-02" db="EMBL/GenBank/DDBJ databases">
        <title>De novo assembly and annotation of 12 fungi associated with fruit tree decline syndrome in Ontario, Canada.</title>
        <authorList>
            <person name="Sulman M."/>
            <person name="Ellouze W."/>
            <person name="Ilyukhin E."/>
        </authorList>
    </citation>
    <scope>NUCLEOTIDE SEQUENCE [LARGE SCALE GENOMIC DNA]</scope>
    <source>
        <strain evidence="6 7">M11/M66-122</strain>
    </source>
</reference>
<dbReference type="Gene3D" id="3.40.50.720">
    <property type="entry name" value="NAD(P)-binding Rossmann-like Domain"/>
    <property type="match status" value="1"/>
</dbReference>
<evidence type="ECO:0000259" key="5">
    <source>
        <dbReference type="SMART" id="SM00829"/>
    </source>
</evidence>
<dbReference type="GO" id="GO:0008270">
    <property type="term" value="F:zinc ion binding"/>
    <property type="evidence" value="ECO:0007669"/>
    <property type="project" value="InterPro"/>
</dbReference>
<dbReference type="InterPro" id="IPR020843">
    <property type="entry name" value="ER"/>
</dbReference>
<keyword evidence="2" id="KW-0862">Zinc</keyword>
<proteinExistence type="predicted"/>
<dbReference type="Pfam" id="PF08240">
    <property type="entry name" value="ADH_N"/>
    <property type="match status" value="1"/>
</dbReference>
<evidence type="ECO:0000256" key="4">
    <source>
        <dbReference type="SAM" id="MobiDB-lite"/>
    </source>
</evidence>
<comment type="caution">
    <text evidence="6">The sequence shown here is derived from an EMBL/GenBank/DDBJ whole genome shotgun (WGS) entry which is preliminary data.</text>
</comment>
<gene>
    <name evidence="6" type="ORF">SLS62_000565</name>
</gene>
<sequence length="369" mass="38773">MSSEHTLTTWRYSPPDDSFALKSAARSLGSREVLIRTTHSGLCYTDVHAKPKGCGLGHEGVGHVVQVGSEVTAHKAGDRVGWGWLHHSCGHCASCVAGHRQYCAQARGFAFGELDQGALGDYAIRDEAFAYAIPAGVSSASAAPLMCAGASVYEALDVAATRPADHVGVVGVGGLGHLAVLFAKAMGCAVTAFSGSGEAKRADAFALGADVFRVTSDPGRFWENQGQKQKPTPIPNSNPTSSGTGGGDGGDGAVPGINTLLICTNEVPPLEPLLPLLARQATIIPMTIQTTPLAIPYMPFILPGHRIVASTEASRQNHIAMMQFASRHGIKPWVEQFPMTGEGIKEAFRKLEAGEMRFRGVLVQESSSS</sequence>
<dbReference type="InterPro" id="IPR047109">
    <property type="entry name" value="CAD-like"/>
</dbReference>
<name>A0AAN9YXL5_9PEZI</name>
<dbReference type="AlphaFoldDB" id="A0AAN9YXL5"/>
<dbReference type="PANTHER" id="PTHR42683">
    <property type="entry name" value="ALDEHYDE REDUCTASE"/>
    <property type="match status" value="1"/>
</dbReference>
<evidence type="ECO:0000313" key="6">
    <source>
        <dbReference type="EMBL" id="KAK7757550.1"/>
    </source>
</evidence>
<dbReference type="SMART" id="SM00829">
    <property type="entry name" value="PKS_ER"/>
    <property type="match status" value="1"/>
</dbReference>
<dbReference type="InterPro" id="IPR011032">
    <property type="entry name" value="GroES-like_sf"/>
</dbReference>
<dbReference type="EMBL" id="JAKJXP020000002">
    <property type="protein sequence ID" value="KAK7757550.1"/>
    <property type="molecule type" value="Genomic_DNA"/>
</dbReference>
<keyword evidence="1" id="KW-0479">Metal-binding</keyword>
<evidence type="ECO:0000256" key="1">
    <source>
        <dbReference type="ARBA" id="ARBA00022723"/>
    </source>
</evidence>